<dbReference type="EMBL" id="GDQN01004223">
    <property type="protein sequence ID" value="JAT86831.1"/>
    <property type="molecule type" value="Transcribed_RNA"/>
</dbReference>
<dbReference type="PROSITE" id="PS50158">
    <property type="entry name" value="ZF_CCHC"/>
    <property type="match status" value="1"/>
</dbReference>
<evidence type="ECO:0000259" key="2">
    <source>
        <dbReference type="PROSITE" id="PS50158"/>
    </source>
</evidence>
<gene>
    <name evidence="3" type="ORF">g.8993</name>
</gene>
<dbReference type="SUPFAM" id="SSF57756">
    <property type="entry name" value="Retrovirus zinc finger-like domains"/>
    <property type="match status" value="1"/>
</dbReference>
<reference evidence="3" key="1">
    <citation type="submission" date="2015-09" db="EMBL/GenBank/DDBJ databases">
        <title>De novo assembly of Pectinophora gossypiella (Pink Bollworm) gut transcriptome.</title>
        <authorList>
            <person name="Tassone E.E."/>
        </authorList>
    </citation>
    <scope>NUCLEOTIDE SEQUENCE</scope>
</reference>
<accession>A0A1E1WIZ0</accession>
<organism evidence="3">
    <name type="scientific">Pectinophora gossypiella</name>
    <name type="common">Cotton pink bollworm</name>
    <name type="synonym">Depressaria gossypiella</name>
    <dbReference type="NCBI Taxonomy" id="13191"/>
    <lineage>
        <taxon>Eukaryota</taxon>
        <taxon>Metazoa</taxon>
        <taxon>Ecdysozoa</taxon>
        <taxon>Arthropoda</taxon>
        <taxon>Hexapoda</taxon>
        <taxon>Insecta</taxon>
        <taxon>Pterygota</taxon>
        <taxon>Neoptera</taxon>
        <taxon>Endopterygota</taxon>
        <taxon>Lepidoptera</taxon>
        <taxon>Glossata</taxon>
        <taxon>Ditrysia</taxon>
        <taxon>Gelechioidea</taxon>
        <taxon>Gelechiidae</taxon>
        <taxon>Apatetrinae</taxon>
        <taxon>Pectinophora</taxon>
    </lineage>
</organism>
<dbReference type="InterPro" id="IPR036875">
    <property type="entry name" value="Znf_CCHC_sf"/>
</dbReference>
<dbReference type="GO" id="GO:0008270">
    <property type="term" value="F:zinc ion binding"/>
    <property type="evidence" value="ECO:0007669"/>
    <property type="project" value="UniProtKB-KW"/>
</dbReference>
<dbReference type="OrthoDB" id="8006889at2759"/>
<keyword evidence="1" id="KW-0479">Metal-binding</keyword>
<keyword evidence="1" id="KW-0863">Zinc-finger</keyword>
<keyword evidence="1" id="KW-0862">Zinc</keyword>
<evidence type="ECO:0000256" key="1">
    <source>
        <dbReference type="PROSITE-ProRule" id="PRU00047"/>
    </source>
</evidence>
<dbReference type="Pfam" id="PF03732">
    <property type="entry name" value="Retrotrans_gag"/>
    <property type="match status" value="1"/>
</dbReference>
<name>A0A1E1WIZ0_PECGO</name>
<protein>
    <recommendedName>
        <fullName evidence="2">CCHC-type domain-containing protein</fullName>
    </recommendedName>
</protein>
<dbReference type="InterPro" id="IPR001878">
    <property type="entry name" value="Znf_CCHC"/>
</dbReference>
<dbReference type="InterPro" id="IPR005162">
    <property type="entry name" value="Retrotrans_gag_dom"/>
</dbReference>
<evidence type="ECO:0000313" key="3">
    <source>
        <dbReference type="EMBL" id="JAT86831.1"/>
    </source>
</evidence>
<dbReference type="Gene3D" id="4.10.60.10">
    <property type="entry name" value="Zinc finger, CCHC-type"/>
    <property type="match status" value="1"/>
</dbReference>
<dbReference type="AlphaFoldDB" id="A0A1E1WIZ0"/>
<sequence length="476" mass="54791">MDPNYLLKDELEFELQSRGVEVQAVVSVLRKLLRELLVTEQSGSTSYKIKAPTSVRSAPDRELVTCESKLKTLSAYIDEIIGKPDRHLFRRLVSRLYHIKNRLSLICPIELDDDTYKAKLTEECNLLLQRLEAKDDDGDCSDDEVPFSVKQALQETLGELGEQIVKKLEGVSFEDDRSITKPENMKTTKPKFVRSSTAFEDDLPKRKLVPISQWGVSFSGDKHFSVNAFIERVNELKDARNATNEDLWRYAIDFFKGDALVWLRANKNYATNWEEFLILLKRTFQSPFYQEELLAEIKERTQGKDESITVYISVMQNMFNRLPTKIPEQETIMIILRNLQPYYQKAVCRDLFTSIADLIQVLTLVERTKISCDRFVEPKVQKNYLEPDLAYKNSSSPFDSREINEVDTQSEVNNVTNTKATNIKRCWNCRETGHLFRSCAVPKQRLFCYKCGRFGVTSKDCECKGNASGEGTNPAK</sequence>
<proteinExistence type="predicted"/>
<dbReference type="GO" id="GO:0003676">
    <property type="term" value="F:nucleic acid binding"/>
    <property type="evidence" value="ECO:0007669"/>
    <property type="project" value="InterPro"/>
</dbReference>
<feature type="domain" description="CCHC-type" evidence="2">
    <location>
        <begin position="425"/>
        <end position="439"/>
    </location>
</feature>